<dbReference type="AlphaFoldDB" id="A0A1E7YRK0"/>
<protein>
    <submittedName>
        <fullName evidence="1">Uncharacterized protein</fullName>
    </submittedName>
</protein>
<sequence>MLAATNSETVFNPLLPDEHPLRVLQRLHLSGGQIISGTHGVLLLYARDKGYLPKFFTHDQGLAALGQGYRDMYERCPEHRIFALAHEMGRPGFLASSASDHWTPEEKLESATRMFLAAGHIALAEKGGDDAQIWLLSQARAAMKICAEYFSTVQTLPQGVQRDLKYVIDDAIEQIRLITDDQMSARIVQVSEAPDTRQ</sequence>
<evidence type="ECO:0000313" key="1">
    <source>
        <dbReference type="EMBL" id="OFC40738.1"/>
    </source>
</evidence>
<name>A0A1E7YRK0_9PROT</name>
<evidence type="ECO:0000313" key="2">
    <source>
        <dbReference type="Proteomes" id="UP000175707"/>
    </source>
</evidence>
<gene>
    <name evidence="1" type="ORF">BAE30_16370</name>
</gene>
<reference evidence="1 2" key="1">
    <citation type="submission" date="2016-06" db="EMBL/GenBank/DDBJ databases">
        <title>Gene turnover analysis identifies the evolutionary adaptation of the extremophile Acidithiobacillus caldus.</title>
        <authorList>
            <person name="Zhang X."/>
        </authorList>
    </citation>
    <scope>NUCLEOTIDE SEQUENCE [LARGE SCALE GENOMIC DNA]</scope>
    <source>
        <strain evidence="1 2">S1</strain>
    </source>
</reference>
<comment type="caution">
    <text evidence="1">The sequence shown here is derived from an EMBL/GenBank/DDBJ whole genome shotgun (WGS) entry which is preliminary data.</text>
</comment>
<proteinExistence type="predicted"/>
<organism evidence="1 2">
    <name type="scientific">Acidithiobacillus caldus</name>
    <dbReference type="NCBI Taxonomy" id="33059"/>
    <lineage>
        <taxon>Bacteria</taxon>
        <taxon>Pseudomonadati</taxon>
        <taxon>Pseudomonadota</taxon>
        <taxon>Acidithiobacillia</taxon>
        <taxon>Acidithiobacillales</taxon>
        <taxon>Acidithiobacillaceae</taxon>
        <taxon>Acidithiobacillus</taxon>
    </lineage>
</organism>
<accession>A0A1E7YRK0</accession>
<dbReference type="Proteomes" id="UP000175707">
    <property type="component" value="Unassembled WGS sequence"/>
</dbReference>
<dbReference type="EMBL" id="LZYH01001132">
    <property type="protein sequence ID" value="OFC40738.1"/>
    <property type="molecule type" value="Genomic_DNA"/>
</dbReference>